<dbReference type="Proteomes" id="UP000265836">
    <property type="component" value="Unassembled WGS sequence"/>
</dbReference>
<organism evidence="4 5">
    <name type="scientific">Ectopseudomonas oleovorans</name>
    <name type="common">Pseudomonas oleovorans</name>
    <dbReference type="NCBI Taxonomy" id="301"/>
    <lineage>
        <taxon>Bacteria</taxon>
        <taxon>Pseudomonadati</taxon>
        <taxon>Pseudomonadota</taxon>
        <taxon>Gammaproteobacteria</taxon>
        <taxon>Pseudomonadales</taxon>
        <taxon>Pseudomonadaceae</taxon>
        <taxon>Ectopseudomonas</taxon>
    </lineage>
</organism>
<name>A0A397NJ71_ECTOL</name>
<dbReference type="InterPro" id="IPR036291">
    <property type="entry name" value="NAD(P)-bd_dom_sf"/>
</dbReference>
<protein>
    <submittedName>
        <fullName evidence="4">Dihydroflavonol-4-reductase</fullName>
    </submittedName>
</protein>
<feature type="domain" description="NAD-dependent epimerase/dehydratase" evidence="3">
    <location>
        <begin position="6"/>
        <end position="227"/>
    </location>
</feature>
<dbReference type="EMBL" id="QXDA01000001">
    <property type="protein sequence ID" value="RIA35579.1"/>
    <property type="molecule type" value="Genomic_DNA"/>
</dbReference>
<comment type="caution">
    <text evidence="4">The sequence shown here is derived from an EMBL/GenBank/DDBJ whole genome shotgun (WGS) entry which is preliminary data.</text>
</comment>
<proteinExistence type="inferred from homology"/>
<evidence type="ECO:0000259" key="3">
    <source>
        <dbReference type="Pfam" id="PF01370"/>
    </source>
</evidence>
<evidence type="ECO:0000313" key="4">
    <source>
        <dbReference type="EMBL" id="RIA35579.1"/>
    </source>
</evidence>
<reference evidence="4 5" key="1">
    <citation type="submission" date="2018-08" db="EMBL/GenBank/DDBJ databases">
        <title>Genome sequencing of rice bacterial endophytes.</title>
        <authorList>
            <person name="Venturi V."/>
        </authorList>
    </citation>
    <scope>NUCLEOTIDE SEQUENCE [LARGE SCALE GENOMIC DNA]</scope>
    <source>
        <strain evidence="4 5">E1205</strain>
    </source>
</reference>
<dbReference type="Gene3D" id="3.40.50.720">
    <property type="entry name" value="NAD(P)-binding Rossmann-like Domain"/>
    <property type="match status" value="1"/>
</dbReference>
<sequence length="326" mass="36087">MTALSMVTGANGHLGNNLVRQLLARGQPVRAGVRDPAHSSALQGLGCEVVRTELQDIDSLRQSLQGVDVLYQVAAVFKHWAKNPQAEIIEPNVQGTRNILRAAAEAGVRRVVYVSSVAAVGHDGQYLDETVWNDEQRNPYYLSKILSERAAWEAAQAYGISMVTVLPSAIIGPHAERLTDTMGFLAAVLIRKLVLDPDFHFNFVDVRDVADGLIQAAERGRPGQRYILANRESSSLGEVIAALDTLRPGQRLPARAPKVLLLSVAMLQMWRARLTGQPAELLPSQVRMFHGVRQRYCIDKAVEELGYRPRPPQEALRQAFEYLLTR</sequence>
<dbReference type="InterPro" id="IPR050425">
    <property type="entry name" value="NAD(P)_dehydrat-like"/>
</dbReference>
<evidence type="ECO:0000256" key="2">
    <source>
        <dbReference type="ARBA" id="ARBA00023445"/>
    </source>
</evidence>
<keyword evidence="1" id="KW-0560">Oxidoreductase</keyword>
<dbReference type="AlphaFoldDB" id="A0A397NJ71"/>
<comment type="similarity">
    <text evidence="2">Belongs to the NAD(P)-dependent epimerase/dehydratase family. Dihydroflavonol-4-reductase subfamily.</text>
</comment>
<dbReference type="Pfam" id="PF01370">
    <property type="entry name" value="Epimerase"/>
    <property type="match status" value="1"/>
</dbReference>
<dbReference type="SUPFAM" id="SSF51735">
    <property type="entry name" value="NAD(P)-binding Rossmann-fold domains"/>
    <property type="match status" value="1"/>
</dbReference>
<dbReference type="PANTHER" id="PTHR10366">
    <property type="entry name" value="NAD DEPENDENT EPIMERASE/DEHYDRATASE"/>
    <property type="match status" value="1"/>
</dbReference>
<dbReference type="GO" id="GO:0016616">
    <property type="term" value="F:oxidoreductase activity, acting on the CH-OH group of donors, NAD or NADP as acceptor"/>
    <property type="evidence" value="ECO:0007669"/>
    <property type="project" value="TreeGrafter"/>
</dbReference>
<dbReference type="PANTHER" id="PTHR10366:SF564">
    <property type="entry name" value="STEROL-4-ALPHA-CARBOXYLATE 3-DEHYDROGENASE, DECARBOXYLATING"/>
    <property type="match status" value="1"/>
</dbReference>
<accession>A0A397NJ71</accession>
<dbReference type="InterPro" id="IPR001509">
    <property type="entry name" value="Epimerase_deHydtase"/>
</dbReference>
<gene>
    <name evidence="4" type="ORF">DFO61_0024</name>
</gene>
<evidence type="ECO:0000313" key="5">
    <source>
        <dbReference type="Proteomes" id="UP000265836"/>
    </source>
</evidence>
<evidence type="ECO:0000256" key="1">
    <source>
        <dbReference type="ARBA" id="ARBA00023002"/>
    </source>
</evidence>